<organism evidence="2 3">
    <name type="scientific">Rhodonellum ikkaensis</name>
    <dbReference type="NCBI Taxonomy" id="336829"/>
    <lineage>
        <taxon>Bacteria</taxon>
        <taxon>Pseudomonadati</taxon>
        <taxon>Bacteroidota</taxon>
        <taxon>Cytophagia</taxon>
        <taxon>Cytophagales</taxon>
        <taxon>Cytophagaceae</taxon>
        <taxon>Rhodonellum</taxon>
    </lineage>
</organism>
<keyword evidence="3" id="KW-1185">Reference proteome</keyword>
<accession>A0A1H3QL54</accession>
<keyword evidence="1" id="KW-0472">Membrane</keyword>
<gene>
    <name evidence="2" type="ORF">SAMN05444412_106154</name>
</gene>
<comment type="caution">
    <text evidence="2">The sequence shown here is derived from an EMBL/GenBank/DDBJ whole genome shotgun (WGS) entry which is preliminary data.</text>
</comment>
<reference evidence="2 3" key="1">
    <citation type="submission" date="2016-10" db="EMBL/GenBank/DDBJ databases">
        <authorList>
            <person name="Varghese N."/>
            <person name="Submissions S."/>
        </authorList>
    </citation>
    <scope>NUCLEOTIDE SEQUENCE [LARGE SCALE GENOMIC DNA]</scope>
    <source>
        <strain evidence="2 3">DSM 17997</strain>
    </source>
</reference>
<feature type="transmembrane region" description="Helical" evidence="1">
    <location>
        <begin position="143"/>
        <end position="162"/>
    </location>
</feature>
<name>A0A1H3QL54_9BACT</name>
<dbReference type="EMBL" id="FNQC01000006">
    <property type="protein sequence ID" value="SDZ13768.1"/>
    <property type="molecule type" value="Genomic_DNA"/>
</dbReference>
<keyword evidence="1" id="KW-1133">Transmembrane helix</keyword>
<evidence type="ECO:0000313" key="2">
    <source>
        <dbReference type="EMBL" id="SDZ13768.1"/>
    </source>
</evidence>
<proteinExistence type="predicted"/>
<evidence type="ECO:0000313" key="3">
    <source>
        <dbReference type="Proteomes" id="UP000199663"/>
    </source>
</evidence>
<keyword evidence="1" id="KW-0812">Transmembrane</keyword>
<evidence type="ECO:0000256" key="1">
    <source>
        <dbReference type="SAM" id="Phobius"/>
    </source>
</evidence>
<dbReference type="Proteomes" id="UP000199663">
    <property type="component" value="Unassembled WGS sequence"/>
</dbReference>
<sequence length="406" mass="47523">MNQFKWHFSKHHDTDTQILKPMDQSKKLEALRHLLEHKLFSRSPSTSMLLKYLVEASLEKKDLKENTISMELYGKDYADEKSAAHMRVNIYHLRKKIEKYYSTDGENDEIKLEIKKGQYQVEFIERSNDPQLIIQRRRRKKRYFVLAASILLAISLVSLSIYQKKIPVWQPFFSNNKPTTLFIGDFFGIMGTTVTGNTGWNRDYDINNLQDYYNYLERNPDKKEQMSPANYPYVTGLAAIGTMNISRIFHFNGNDFDIRFTSQTSIKDISSVNSIYIGPVKNKNIFLALFNDSNSKFKIDQYTISYKDAAAERDTLINLSIEDGTKYEHAVVSRMKGPNGTEQFMFFSDHDIGVKATTEKFTDIKWIEEVFFKMTEENIEYFTAVFLVRGQERTSLELELLLWEKL</sequence>
<evidence type="ECO:0008006" key="4">
    <source>
        <dbReference type="Google" id="ProtNLM"/>
    </source>
</evidence>
<protein>
    <recommendedName>
        <fullName evidence="4">Helix-turn-helix domain-containing protein</fullName>
    </recommendedName>
</protein>